<dbReference type="SUPFAM" id="SSF51445">
    <property type="entry name" value="(Trans)glycosidases"/>
    <property type="match status" value="1"/>
</dbReference>
<dbReference type="GO" id="GO:0006032">
    <property type="term" value="P:chitin catabolic process"/>
    <property type="evidence" value="ECO:0007669"/>
    <property type="project" value="TreeGrafter"/>
</dbReference>
<dbReference type="PANTHER" id="PTHR11177:SF317">
    <property type="entry name" value="CHITINASE 12-RELATED"/>
    <property type="match status" value="1"/>
</dbReference>
<gene>
    <name evidence="2" type="ORF">OBBRIDRAFT_837441</name>
</gene>
<protein>
    <recommendedName>
        <fullName evidence="1">Chitinase II/V-like catalytic domain-containing protein</fullName>
    </recommendedName>
</protein>
<dbReference type="OrthoDB" id="73875at2759"/>
<dbReference type="Gene3D" id="3.20.20.80">
    <property type="entry name" value="Glycosidases"/>
    <property type="match status" value="2"/>
</dbReference>
<feature type="domain" description="Chitinase II/V-like catalytic" evidence="1">
    <location>
        <begin position="10"/>
        <end position="331"/>
    </location>
</feature>
<dbReference type="InterPro" id="IPR050314">
    <property type="entry name" value="Glycosyl_Hydrlase_18"/>
</dbReference>
<dbReference type="InterPro" id="IPR017853">
    <property type="entry name" value="GH"/>
</dbReference>
<dbReference type="PANTHER" id="PTHR11177">
    <property type="entry name" value="CHITINASE"/>
    <property type="match status" value="1"/>
</dbReference>
<evidence type="ECO:0000259" key="1">
    <source>
        <dbReference type="SMART" id="SM00636"/>
    </source>
</evidence>
<organism evidence="2 3">
    <name type="scientific">Obba rivulosa</name>
    <dbReference type="NCBI Taxonomy" id="1052685"/>
    <lineage>
        <taxon>Eukaryota</taxon>
        <taxon>Fungi</taxon>
        <taxon>Dikarya</taxon>
        <taxon>Basidiomycota</taxon>
        <taxon>Agaricomycotina</taxon>
        <taxon>Agaricomycetes</taxon>
        <taxon>Polyporales</taxon>
        <taxon>Gelatoporiaceae</taxon>
        <taxon>Obba</taxon>
    </lineage>
</organism>
<dbReference type="GO" id="GO:0008061">
    <property type="term" value="F:chitin binding"/>
    <property type="evidence" value="ECO:0007669"/>
    <property type="project" value="InterPro"/>
</dbReference>
<dbReference type="EMBL" id="KV722488">
    <property type="protein sequence ID" value="OCH87345.1"/>
    <property type="molecule type" value="Genomic_DNA"/>
</dbReference>
<dbReference type="GO" id="GO:0005975">
    <property type="term" value="P:carbohydrate metabolic process"/>
    <property type="evidence" value="ECO:0007669"/>
    <property type="project" value="InterPro"/>
</dbReference>
<evidence type="ECO:0000313" key="2">
    <source>
        <dbReference type="EMBL" id="OCH87345.1"/>
    </source>
</evidence>
<dbReference type="GO" id="GO:0004568">
    <property type="term" value="F:chitinase activity"/>
    <property type="evidence" value="ECO:0007669"/>
    <property type="project" value="TreeGrafter"/>
</dbReference>
<proteinExistence type="predicted"/>
<dbReference type="Pfam" id="PF00704">
    <property type="entry name" value="Glyco_hydro_18"/>
    <property type="match status" value="1"/>
</dbReference>
<dbReference type="InterPro" id="IPR029070">
    <property type="entry name" value="Chitinase_insertion_sf"/>
</dbReference>
<reference evidence="2 3" key="1">
    <citation type="submission" date="2016-07" db="EMBL/GenBank/DDBJ databases">
        <title>Draft genome of the white-rot fungus Obba rivulosa 3A-2.</title>
        <authorList>
            <consortium name="DOE Joint Genome Institute"/>
            <person name="Miettinen O."/>
            <person name="Riley R."/>
            <person name="Acob R."/>
            <person name="Barry K."/>
            <person name="Cullen D."/>
            <person name="De Vries R."/>
            <person name="Hainaut M."/>
            <person name="Hatakka A."/>
            <person name="Henrissat B."/>
            <person name="Hilden K."/>
            <person name="Kuo R."/>
            <person name="Labutti K."/>
            <person name="Lipzen A."/>
            <person name="Makela M.R."/>
            <person name="Sandor L."/>
            <person name="Spatafora J.W."/>
            <person name="Grigoriev I.V."/>
            <person name="Hibbett D.S."/>
        </authorList>
    </citation>
    <scope>NUCLEOTIDE SEQUENCE [LARGE SCALE GENOMIC DNA]</scope>
    <source>
        <strain evidence="2 3">3A-2</strain>
    </source>
</reference>
<dbReference type="AlphaFoldDB" id="A0A8E2AXN7"/>
<sequence length="359" mass="38530">MTFSAKASTPIAAAYYPDRVSNTIPPKSVDFSRSDILFFAFATPNPSSTLSWNSGATSMLNTPVSSAHSSGHGNKIVLSIGGWGGSKWFSQAMSSAHRSAFVNAIAFGTRLFQDHLGAAVTDLPWIGSNSSPLTDVSTYAKQMTYANIIAQAALSQWTKAAFPASELMFGLSLYGYVSQSTKTTLEDIARPPPGFLLSQYLSQSKQQTLGLHMRNPKTGEACPVPEHNAGEEGEEGRVKGCCGDLSAHFGQQIAFNQIVALGALKKSSNGTYVQAHGYTEGWNNCSDTPYLFNTSRQTVVTYDDTYSLADKATFGNQNGTAGCFTWSLDQVIRKAAASTLSQKASMVDWNQSKLAFLTP</sequence>
<dbReference type="SMART" id="SM00636">
    <property type="entry name" value="Glyco_18"/>
    <property type="match status" value="1"/>
</dbReference>
<dbReference type="InterPro" id="IPR001223">
    <property type="entry name" value="Glyco_hydro18_cat"/>
</dbReference>
<dbReference type="GO" id="GO:0005576">
    <property type="term" value="C:extracellular region"/>
    <property type="evidence" value="ECO:0007669"/>
    <property type="project" value="TreeGrafter"/>
</dbReference>
<keyword evidence="3" id="KW-1185">Reference proteome</keyword>
<name>A0A8E2AXN7_9APHY</name>
<dbReference type="Proteomes" id="UP000250043">
    <property type="component" value="Unassembled WGS sequence"/>
</dbReference>
<evidence type="ECO:0000313" key="3">
    <source>
        <dbReference type="Proteomes" id="UP000250043"/>
    </source>
</evidence>
<dbReference type="InterPro" id="IPR011583">
    <property type="entry name" value="Chitinase_II/V-like_cat"/>
</dbReference>
<accession>A0A8E2AXN7</accession>
<dbReference type="Gene3D" id="3.10.50.10">
    <property type="match status" value="1"/>
</dbReference>